<reference evidence="1" key="1">
    <citation type="submission" date="2014-11" db="EMBL/GenBank/DDBJ databases">
        <authorList>
            <person name="Amaro Gonzalez C."/>
        </authorList>
    </citation>
    <scope>NUCLEOTIDE SEQUENCE</scope>
</reference>
<dbReference type="EMBL" id="GBXM01086889">
    <property type="protein sequence ID" value="JAH21688.1"/>
    <property type="molecule type" value="Transcribed_RNA"/>
</dbReference>
<organism evidence="1">
    <name type="scientific">Anguilla anguilla</name>
    <name type="common">European freshwater eel</name>
    <name type="synonym">Muraena anguilla</name>
    <dbReference type="NCBI Taxonomy" id="7936"/>
    <lineage>
        <taxon>Eukaryota</taxon>
        <taxon>Metazoa</taxon>
        <taxon>Chordata</taxon>
        <taxon>Craniata</taxon>
        <taxon>Vertebrata</taxon>
        <taxon>Euteleostomi</taxon>
        <taxon>Actinopterygii</taxon>
        <taxon>Neopterygii</taxon>
        <taxon>Teleostei</taxon>
        <taxon>Anguilliformes</taxon>
        <taxon>Anguillidae</taxon>
        <taxon>Anguilla</taxon>
    </lineage>
</organism>
<sequence>MAPQTSKTN</sequence>
<accession>A0A0E9R025</accession>
<evidence type="ECO:0000313" key="1">
    <source>
        <dbReference type="EMBL" id="JAH21688.1"/>
    </source>
</evidence>
<name>A0A0E9R025_ANGAN</name>
<protein>
    <submittedName>
        <fullName evidence="1">Uncharacterized protein</fullName>
    </submittedName>
</protein>
<reference evidence="1" key="2">
    <citation type="journal article" date="2015" name="Fish Shellfish Immunol.">
        <title>Early steps in the European eel (Anguilla anguilla)-Vibrio vulnificus interaction in the gills: Role of the RtxA13 toxin.</title>
        <authorList>
            <person name="Callol A."/>
            <person name="Pajuelo D."/>
            <person name="Ebbesson L."/>
            <person name="Teles M."/>
            <person name="MacKenzie S."/>
            <person name="Amaro C."/>
        </authorList>
    </citation>
    <scope>NUCLEOTIDE SEQUENCE</scope>
</reference>
<proteinExistence type="predicted"/>